<feature type="transmembrane region" description="Helical" evidence="9">
    <location>
        <begin position="179"/>
        <end position="201"/>
    </location>
</feature>
<reference evidence="10 11" key="1">
    <citation type="submission" date="2018-10" db="EMBL/GenBank/DDBJ databases">
        <title>Bacillus Keqinensis sp. nov., a moderately halophilic bacterium isolated from a saline-alkaline lake.</title>
        <authorList>
            <person name="Wang H."/>
        </authorList>
    </citation>
    <scope>NUCLEOTIDE SEQUENCE [LARGE SCALE GENOMIC DNA]</scope>
    <source>
        <strain evidence="10 11">KQ-3</strain>
    </source>
</reference>
<sequence length="477" mass="51780">MLEATEMWVASISDFLWTYLLSIILITGGIFLTVRLKFFQFRFFGHVLKQTIGQIFKKPDEKGTITPFQAFTSALASTAGATNIVGVPVAIALGGPGALFWMWMVALIGMATKYSEIVLGLKYREVSKDGTWVGGPQYYIRKALGWNKVAALFAFSLMIVIIPSIMVQSNSISTQVEGAFGWSTSISGIAITIMVALIVLGGIKRIGKVTDKVVPFMVLTYILVCSIILIVNVTELPNVFSLIFVHAFTPISAAGGFAGAGIAQALRWGLARGLYSNEAGLGTAPIAHSAAQTDHPSRQSLWGIFSVFVDTIILCTFSGLAVLSTGAWLDVDVNDASNMINVAVGSVFGDAFGGSFIAVFLLFFVLTTIGVLVFYGEKQAEYLYGLKAAKMMRFVYIGAIYLGAIGGLQFVWQFLDLILAFVVFFNIIPVLFLHKEIRAITEDYIERIYKGKGGDPKITLFVEKSAKGTEKKASSDR</sequence>
<dbReference type="PANTHER" id="PTHR30330:SF3">
    <property type="entry name" value="TRANSCRIPTIONAL REGULATOR, LRP FAMILY"/>
    <property type="match status" value="1"/>
</dbReference>
<comment type="subcellular location">
    <subcellularLocation>
        <location evidence="1 9">Cell membrane</location>
        <topology evidence="1 9">Multi-pass membrane protein</topology>
    </subcellularLocation>
</comment>
<protein>
    <submittedName>
        <fullName evidence="10">Sodium:alanine symporter family protein</fullName>
    </submittedName>
</protein>
<feature type="transmembrane region" description="Helical" evidence="9">
    <location>
        <begin position="149"/>
        <end position="167"/>
    </location>
</feature>
<dbReference type="Gene3D" id="1.20.1740.10">
    <property type="entry name" value="Amino acid/polyamine transporter I"/>
    <property type="match status" value="1"/>
</dbReference>
<evidence type="ECO:0000256" key="9">
    <source>
        <dbReference type="RuleBase" id="RU363064"/>
    </source>
</evidence>
<evidence type="ECO:0000256" key="6">
    <source>
        <dbReference type="ARBA" id="ARBA00022847"/>
    </source>
</evidence>
<dbReference type="PROSITE" id="PS00873">
    <property type="entry name" value="NA_ALANINE_SYMP"/>
    <property type="match status" value="1"/>
</dbReference>
<dbReference type="EMBL" id="RHIB01000001">
    <property type="protein sequence ID" value="RNA70673.1"/>
    <property type="molecule type" value="Genomic_DNA"/>
</dbReference>
<keyword evidence="11" id="KW-1185">Reference proteome</keyword>
<proteinExistence type="inferred from homology"/>
<comment type="similarity">
    <text evidence="2 9">Belongs to the alanine or glycine:cation symporter (AGCS) (TC 2.A.25) family.</text>
</comment>
<keyword evidence="7 9" id="KW-1133">Transmembrane helix</keyword>
<gene>
    <name evidence="10" type="ORF">EBO34_11010</name>
</gene>
<comment type="caution">
    <text evidence="10">The sequence shown here is derived from an EMBL/GenBank/DDBJ whole genome shotgun (WGS) entry which is preliminary data.</text>
</comment>
<dbReference type="InterPro" id="IPR001463">
    <property type="entry name" value="Na/Ala_symport"/>
</dbReference>
<accession>A0A3M7TYZ4</accession>
<dbReference type="PRINTS" id="PR00175">
    <property type="entry name" value="NAALASMPORT"/>
</dbReference>
<dbReference type="NCBIfam" id="TIGR00835">
    <property type="entry name" value="agcS"/>
    <property type="match status" value="1"/>
</dbReference>
<keyword evidence="3 9" id="KW-0813">Transport</keyword>
<feature type="transmembrane region" description="Helical" evidence="9">
    <location>
        <begin position="301"/>
        <end position="329"/>
    </location>
</feature>
<feature type="transmembrane region" description="Helical" evidence="9">
    <location>
        <begin position="213"/>
        <end position="233"/>
    </location>
</feature>
<evidence type="ECO:0000313" key="11">
    <source>
        <dbReference type="Proteomes" id="UP000278746"/>
    </source>
</evidence>
<dbReference type="GO" id="GO:0005283">
    <property type="term" value="F:amino acid:sodium symporter activity"/>
    <property type="evidence" value="ECO:0007669"/>
    <property type="project" value="InterPro"/>
</dbReference>
<evidence type="ECO:0000313" key="10">
    <source>
        <dbReference type="EMBL" id="RNA70673.1"/>
    </source>
</evidence>
<evidence type="ECO:0000256" key="1">
    <source>
        <dbReference type="ARBA" id="ARBA00004651"/>
    </source>
</evidence>
<feature type="transmembrane region" description="Helical" evidence="9">
    <location>
        <begin position="239"/>
        <end position="263"/>
    </location>
</feature>
<dbReference type="Proteomes" id="UP000278746">
    <property type="component" value="Unassembled WGS sequence"/>
</dbReference>
<feature type="transmembrane region" description="Helical" evidence="9">
    <location>
        <begin position="70"/>
        <end position="94"/>
    </location>
</feature>
<evidence type="ECO:0000256" key="7">
    <source>
        <dbReference type="ARBA" id="ARBA00022989"/>
    </source>
</evidence>
<feature type="transmembrane region" description="Helical" evidence="9">
    <location>
        <begin position="100"/>
        <end position="121"/>
    </location>
</feature>
<evidence type="ECO:0000256" key="3">
    <source>
        <dbReference type="ARBA" id="ARBA00022448"/>
    </source>
</evidence>
<organism evidence="10 11">
    <name type="scientific">Alteribacter keqinensis</name>
    <dbReference type="NCBI Taxonomy" id="2483800"/>
    <lineage>
        <taxon>Bacteria</taxon>
        <taxon>Bacillati</taxon>
        <taxon>Bacillota</taxon>
        <taxon>Bacilli</taxon>
        <taxon>Bacillales</taxon>
        <taxon>Bacillaceae</taxon>
        <taxon>Alteribacter</taxon>
    </lineage>
</organism>
<dbReference type="AlphaFoldDB" id="A0A3M7TYZ4"/>
<name>A0A3M7TYZ4_9BACI</name>
<keyword evidence="5 9" id="KW-0812">Transmembrane</keyword>
<feature type="transmembrane region" description="Helical" evidence="9">
    <location>
        <begin position="418"/>
        <end position="434"/>
    </location>
</feature>
<evidence type="ECO:0000256" key="2">
    <source>
        <dbReference type="ARBA" id="ARBA00009261"/>
    </source>
</evidence>
<dbReference type="Pfam" id="PF01235">
    <property type="entry name" value="Na_Ala_symp"/>
    <property type="match status" value="1"/>
</dbReference>
<feature type="transmembrane region" description="Helical" evidence="9">
    <location>
        <begin position="394"/>
        <end position="412"/>
    </location>
</feature>
<dbReference type="OrthoDB" id="9804874at2"/>
<keyword evidence="6 9" id="KW-0769">Symport</keyword>
<keyword evidence="8 9" id="KW-0472">Membrane</keyword>
<dbReference type="PANTHER" id="PTHR30330">
    <property type="entry name" value="AGSS FAMILY TRANSPORTER, SODIUM-ALANINE"/>
    <property type="match status" value="1"/>
</dbReference>
<evidence type="ECO:0000256" key="4">
    <source>
        <dbReference type="ARBA" id="ARBA00022475"/>
    </source>
</evidence>
<evidence type="ECO:0000256" key="5">
    <source>
        <dbReference type="ARBA" id="ARBA00022692"/>
    </source>
</evidence>
<feature type="transmembrane region" description="Helical" evidence="9">
    <location>
        <begin position="351"/>
        <end position="374"/>
    </location>
</feature>
<dbReference type="GO" id="GO:0005886">
    <property type="term" value="C:plasma membrane"/>
    <property type="evidence" value="ECO:0007669"/>
    <property type="project" value="UniProtKB-SubCell"/>
</dbReference>
<keyword evidence="4 9" id="KW-1003">Cell membrane</keyword>
<feature type="transmembrane region" description="Helical" evidence="9">
    <location>
        <begin position="15"/>
        <end position="34"/>
    </location>
</feature>
<evidence type="ECO:0000256" key="8">
    <source>
        <dbReference type="ARBA" id="ARBA00023136"/>
    </source>
</evidence>